<feature type="transmembrane region" description="Helical" evidence="7">
    <location>
        <begin position="237"/>
        <end position="261"/>
    </location>
</feature>
<keyword evidence="5 7" id="KW-0472">Membrane</keyword>
<dbReference type="PANTHER" id="PTHR30213:SF0">
    <property type="entry name" value="UPF0761 MEMBRANE PROTEIN YIHY"/>
    <property type="match status" value="1"/>
</dbReference>
<evidence type="ECO:0000256" key="7">
    <source>
        <dbReference type="SAM" id="Phobius"/>
    </source>
</evidence>
<dbReference type="Pfam" id="PF03631">
    <property type="entry name" value="Virul_fac_BrkB"/>
    <property type="match status" value="1"/>
</dbReference>
<dbReference type="GO" id="GO:0005886">
    <property type="term" value="C:plasma membrane"/>
    <property type="evidence" value="ECO:0007669"/>
    <property type="project" value="UniProtKB-SubCell"/>
</dbReference>
<dbReference type="AlphaFoldDB" id="A0A8J3YUH4"/>
<gene>
    <name evidence="8" type="ORF">Val02_68740</name>
</gene>
<accession>A0A8J3YUH4</accession>
<feature type="compositionally biased region" description="Basic and acidic residues" evidence="6">
    <location>
        <begin position="1"/>
        <end position="30"/>
    </location>
</feature>
<evidence type="ECO:0000256" key="5">
    <source>
        <dbReference type="ARBA" id="ARBA00023136"/>
    </source>
</evidence>
<evidence type="ECO:0000313" key="8">
    <source>
        <dbReference type="EMBL" id="GIJ49988.1"/>
    </source>
</evidence>
<dbReference type="Proteomes" id="UP000619260">
    <property type="component" value="Unassembled WGS sequence"/>
</dbReference>
<feature type="transmembrane region" description="Helical" evidence="7">
    <location>
        <begin position="161"/>
        <end position="186"/>
    </location>
</feature>
<dbReference type="RefSeq" id="WP_203903440.1">
    <property type="nucleotide sequence ID" value="NZ_BOPF01000032.1"/>
</dbReference>
<dbReference type="PIRSF" id="PIRSF035875">
    <property type="entry name" value="RNase_BN"/>
    <property type="match status" value="1"/>
</dbReference>
<evidence type="ECO:0000256" key="6">
    <source>
        <dbReference type="SAM" id="MobiDB-lite"/>
    </source>
</evidence>
<comment type="subcellular location">
    <subcellularLocation>
        <location evidence="1">Cell membrane</location>
        <topology evidence="1">Multi-pass membrane protein</topology>
    </subcellularLocation>
</comment>
<feature type="transmembrane region" description="Helical" evidence="7">
    <location>
        <begin position="60"/>
        <end position="82"/>
    </location>
</feature>
<dbReference type="NCBIfam" id="TIGR00765">
    <property type="entry name" value="yihY_not_rbn"/>
    <property type="match status" value="1"/>
</dbReference>
<evidence type="ECO:0000313" key="9">
    <source>
        <dbReference type="Proteomes" id="UP000619260"/>
    </source>
</evidence>
<organism evidence="8 9">
    <name type="scientific">Virgisporangium aliadipatigenens</name>
    <dbReference type="NCBI Taxonomy" id="741659"/>
    <lineage>
        <taxon>Bacteria</taxon>
        <taxon>Bacillati</taxon>
        <taxon>Actinomycetota</taxon>
        <taxon>Actinomycetes</taxon>
        <taxon>Micromonosporales</taxon>
        <taxon>Micromonosporaceae</taxon>
        <taxon>Virgisporangium</taxon>
    </lineage>
</organism>
<dbReference type="InterPro" id="IPR017039">
    <property type="entry name" value="Virul_fac_BrkB"/>
</dbReference>
<comment type="caution">
    <text evidence="8">The sequence shown here is derived from an EMBL/GenBank/DDBJ whole genome shotgun (WGS) entry which is preliminary data.</text>
</comment>
<proteinExistence type="predicted"/>
<feature type="transmembrane region" description="Helical" evidence="7">
    <location>
        <begin position="206"/>
        <end position="225"/>
    </location>
</feature>
<evidence type="ECO:0000256" key="1">
    <source>
        <dbReference type="ARBA" id="ARBA00004651"/>
    </source>
</evidence>
<dbReference type="PANTHER" id="PTHR30213">
    <property type="entry name" value="INNER MEMBRANE PROTEIN YHJD"/>
    <property type="match status" value="1"/>
</dbReference>
<evidence type="ECO:0000256" key="2">
    <source>
        <dbReference type="ARBA" id="ARBA00022475"/>
    </source>
</evidence>
<feature type="transmembrane region" description="Helical" evidence="7">
    <location>
        <begin position="117"/>
        <end position="140"/>
    </location>
</feature>
<keyword evidence="3 7" id="KW-0812">Transmembrane</keyword>
<feature type="region of interest" description="Disordered" evidence="6">
    <location>
        <begin position="1"/>
        <end position="33"/>
    </location>
</feature>
<keyword evidence="4 7" id="KW-1133">Transmembrane helix</keyword>
<sequence>MSERATVRDSDADPRQPDLPPEDRMPDRPSRLGGRGIWETLKRTVKEFQNDNLTDWAAALTYYGVLSIFPGMIVLTSAFSLLGNGDTAERAVNEIVPPEYGDDVNKFLNQLSGAQGAGLLAIVGILGALWSASGYVSAFMRASNSIYDVPEGRPVWKTVPVRLGITIAIGLMLIASAAIVVFTGPIAEKVGGFIGLGSVAVTAWDILKWPVLVLIVSTMFALLYWASPNARHGGFRWISPGGILAVLLWIVASTGFAFYVAGFSSYNKTYGTLGGVIAFLVWLWISNIAVLLGAEFDAELERGRAIQAGHPEDEEPYIKLRDTRKVEESQDQSL</sequence>
<feature type="transmembrane region" description="Helical" evidence="7">
    <location>
        <begin position="273"/>
        <end position="294"/>
    </location>
</feature>
<feature type="region of interest" description="Disordered" evidence="6">
    <location>
        <begin position="311"/>
        <end position="334"/>
    </location>
</feature>
<evidence type="ECO:0000256" key="4">
    <source>
        <dbReference type="ARBA" id="ARBA00022989"/>
    </source>
</evidence>
<protein>
    <submittedName>
        <fullName evidence="8">Uncharacterized protein</fullName>
    </submittedName>
</protein>
<feature type="compositionally biased region" description="Basic and acidic residues" evidence="6">
    <location>
        <begin position="316"/>
        <end position="328"/>
    </location>
</feature>
<evidence type="ECO:0000256" key="3">
    <source>
        <dbReference type="ARBA" id="ARBA00022692"/>
    </source>
</evidence>
<keyword evidence="9" id="KW-1185">Reference proteome</keyword>
<name>A0A8J3YUH4_9ACTN</name>
<keyword evidence="2" id="KW-1003">Cell membrane</keyword>
<dbReference type="EMBL" id="BOPF01000032">
    <property type="protein sequence ID" value="GIJ49988.1"/>
    <property type="molecule type" value="Genomic_DNA"/>
</dbReference>
<reference evidence="8" key="1">
    <citation type="submission" date="2021-01" db="EMBL/GenBank/DDBJ databases">
        <title>Whole genome shotgun sequence of Virgisporangium aliadipatigenens NBRC 105644.</title>
        <authorList>
            <person name="Komaki H."/>
            <person name="Tamura T."/>
        </authorList>
    </citation>
    <scope>NUCLEOTIDE SEQUENCE</scope>
    <source>
        <strain evidence="8">NBRC 105644</strain>
    </source>
</reference>